<comment type="caution">
    <text evidence="1">The sequence shown here is derived from an EMBL/GenBank/DDBJ whole genome shotgun (WGS) entry which is preliminary data.</text>
</comment>
<keyword evidence="2" id="KW-1185">Reference proteome</keyword>
<evidence type="ECO:0000313" key="2">
    <source>
        <dbReference type="Proteomes" id="UP001177021"/>
    </source>
</evidence>
<dbReference type="Proteomes" id="UP001177021">
    <property type="component" value="Unassembled WGS sequence"/>
</dbReference>
<evidence type="ECO:0000313" key="1">
    <source>
        <dbReference type="EMBL" id="CAJ2638794.1"/>
    </source>
</evidence>
<organism evidence="1 2">
    <name type="scientific">Trifolium pratense</name>
    <name type="common">Red clover</name>
    <dbReference type="NCBI Taxonomy" id="57577"/>
    <lineage>
        <taxon>Eukaryota</taxon>
        <taxon>Viridiplantae</taxon>
        <taxon>Streptophyta</taxon>
        <taxon>Embryophyta</taxon>
        <taxon>Tracheophyta</taxon>
        <taxon>Spermatophyta</taxon>
        <taxon>Magnoliopsida</taxon>
        <taxon>eudicotyledons</taxon>
        <taxon>Gunneridae</taxon>
        <taxon>Pentapetalae</taxon>
        <taxon>rosids</taxon>
        <taxon>fabids</taxon>
        <taxon>Fabales</taxon>
        <taxon>Fabaceae</taxon>
        <taxon>Papilionoideae</taxon>
        <taxon>50 kb inversion clade</taxon>
        <taxon>NPAAA clade</taxon>
        <taxon>Hologalegina</taxon>
        <taxon>IRL clade</taxon>
        <taxon>Trifolieae</taxon>
        <taxon>Trifolium</taxon>
    </lineage>
</organism>
<proteinExistence type="predicted"/>
<gene>
    <name evidence="1" type="ORF">MILVUS5_LOCUS8937</name>
</gene>
<sequence>MVVRRSAANVEEIPAIPAPTDASQNPYYIHPNESATAALVTPLLDGKNYHAWSRSFMKAVIMKNKLQFLNGSCPMPDEFDPTYEHWIRCNNLVLSWLMNSVISTISQSLVYIESASQAWNDLKARFSRVDRVRISSLQRELYALRQESSSVTGFFTKLKGLWEELELYRPIPTCTCTFRCVCEAMINAKKFKEEDLVLLFLTGLTDNGGFTFP</sequence>
<name>A0ACB0J2T3_TRIPR</name>
<dbReference type="EMBL" id="CASHSV030000024">
    <property type="protein sequence ID" value="CAJ2638794.1"/>
    <property type="molecule type" value="Genomic_DNA"/>
</dbReference>
<protein>
    <submittedName>
        <fullName evidence="1">Uncharacterized protein</fullName>
    </submittedName>
</protein>
<accession>A0ACB0J2T3</accession>
<reference evidence="1" key="1">
    <citation type="submission" date="2023-10" db="EMBL/GenBank/DDBJ databases">
        <authorList>
            <person name="Rodriguez Cubillos JULIANA M."/>
            <person name="De Vega J."/>
        </authorList>
    </citation>
    <scope>NUCLEOTIDE SEQUENCE</scope>
</reference>